<evidence type="ECO:0000313" key="5">
    <source>
        <dbReference type="Proteomes" id="UP000199009"/>
    </source>
</evidence>
<dbReference type="CDD" id="cd18879">
    <property type="entry name" value="NUDIX_Hydrolase"/>
    <property type="match status" value="1"/>
</dbReference>
<dbReference type="PROSITE" id="PS51462">
    <property type="entry name" value="NUDIX"/>
    <property type="match status" value="1"/>
</dbReference>
<sequence length="159" mass="17681">MPTPDFVLELRRAVGHAPLWLMGTTAVILREGRILLGRRSDNGALTPITGIIDPREEPADAAAREALEEAGIVIRVDRLAWIHVIPRITYDNGDQTDYLDFTFRCTWVSGEPIPVDGEMTDLAWVELDALDDLEIEADMRSRIRRALADGPSAFEGGDR</sequence>
<dbReference type="PANTHER" id="PTHR43046">
    <property type="entry name" value="GDP-MANNOSE MANNOSYL HYDROLASE"/>
    <property type="match status" value="1"/>
</dbReference>
<evidence type="ECO:0000256" key="1">
    <source>
        <dbReference type="ARBA" id="ARBA00001946"/>
    </source>
</evidence>
<dbReference type="PROSITE" id="PS00893">
    <property type="entry name" value="NUDIX_BOX"/>
    <property type="match status" value="1"/>
</dbReference>
<organism evidence="4 5">
    <name type="scientific">Microbacterium pygmaeum</name>
    <dbReference type="NCBI Taxonomy" id="370764"/>
    <lineage>
        <taxon>Bacteria</taxon>
        <taxon>Bacillati</taxon>
        <taxon>Actinomycetota</taxon>
        <taxon>Actinomycetes</taxon>
        <taxon>Micrococcales</taxon>
        <taxon>Microbacteriaceae</taxon>
        <taxon>Microbacterium</taxon>
    </lineage>
</organism>
<dbReference type="EMBL" id="LT629692">
    <property type="protein sequence ID" value="SDH30825.1"/>
    <property type="molecule type" value="Genomic_DNA"/>
</dbReference>
<dbReference type="AlphaFoldDB" id="A0A1G8BC83"/>
<dbReference type="GO" id="GO:0016787">
    <property type="term" value="F:hydrolase activity"/>
    <property type="evidence" value="ECO:0007669"/>
    <property type="project" value="UniProtKB-KW"/>
</dbReference>
<protein>
    <submittedName>
        <fullName evidence="4">ADP-ribose pyrophosphatase YjhB, NUDIX family</fullName>
    </submittedName>
</protein>
<reference evidence="4 5" key="1">
    <citation type="submission" date="2016-10" db="EMBL/GenBank/DDBJ databases">
        <authorList>
            <person name="de Groot N.N."/>
        </authorList>
    </citation>
    <scope>NUCLEOTIDE SEQUENCE [LARGE SCALE GENOMIC DNA]</scope>
    <source>
        <strain evidence="4 5">DSM 23142</strain>
    </source>
</reference>
<evidence type="ECO:0000313" key="4">
    <source>
        <dbReference type="EMBL" id="SDH30825.1"/>
    </source>
</evidence>
<accession>A0A1G8BC83</accession>
<dbReference type="InterPro" id="IPR015797">
    <property type="entry name" value="NUDIX_hydrolase-like_dom_sf"/>
</dbReference>
<proteinExistence type="predicted"/>
<keyword evidence="2" id="KW-0378">Hydrolase</keyword>
<keyword evidence="5" id="KW-1185">Reference proteome</keyword>
<dbReference type="InterPro" id="IPR020084">
    <property type="entry name" value="NUDIX_hydrolase_CS"/>
</dbReference>
<dbReference type="PANTHER" id="PTHR43046:SF16">
    <property type="entry name" value="ADP-RIBOSE PYROPHOSPHATASE YJHB-RELATED"/>
    <property type="match status" value="1"/>
</dbReference>
<dbReference type="STRING" id="370764.SAMN04489810_2775"/>
<dbReference type="SUPFAM" id="SSF55811">
    <property type="entry name" value="Nudix"/>
    <property type="match status" value="1"/>
</dbReference>
<comment type="cofactor">
    <cofactor evidence="1">
        <name>Mg(2+)</name>
        <dbReference type="ChEBI" id="CHEBI:18420"/>
    </cofactor>
</comment>
<dbReference type="OrthoDB" id="9814308at2"/>
<dbReference type="InterPro" id="IPR000086">
    <property type="entry name" value="NUDIX_hydrolase_dom"/>
</dbReference>
<gene>
    <name evidence="4" type="ORF">SAMN04489810_2775</name>
</gene>
<dbReference type="Gene3D" id="3.90.79.10">
    <property type="entry name" value="Nucleoside Triphosphate Pyrophosphohydrolase"/>
    <property type="match status" value="1"/>
</dbReference>
<name>A0A1G8BC83_9MICO</name>
<dbReference type="RefSeq" id="WP_091491304.1">
    <property type="nucleotide sequence ID" value="NZ_LT629692.1"/>
</dbReference>
<feature type="domain" description="Nudix hydrolase" evidence="3">
    <location>
        <begin position="19"/>
        <end position="147"/>
    </location>
</feature>
<evidence type="ECO:0000256" key="2">
    <source>
        <dbReference type="ARBA" id="ARBA00022801"/>
    </source>
</evidence>
<evidence type="ECO:0000259" key="3">
    <source>
        <dbReference type="PROSITE" id="PS51462"/>
    </source>
</evidence>
<dbReference type="Pfam" id="PF00293">
    <property type="entry name" value="NUDIX"/>
    <property type="match status" value="1"/>
</dbReference>
<dbReference type="Proteomes" id="UP000199009">
    <property type="component" value="Chromosome I"/>
</dbReference>